<sequence length="462" mass="52880">MIEDMVSGNGGSGYAMDQTCLYEVKELRRVTEEKANKRRRMVQEQRDVPKGHNCSLSNIRMVLLGYRRSGKTSIRNNIFGRENIGLKRTSQSAKTQSEVAGNVITVIDTPGWWKTLAVRDTAELDKQEILHSICLCPPGPHALLLALRLDMPFRDEEMKSLEEHMGLLGETAWKHTILLFTHGDLLGDLTVEQYIESEGKDLKLLVAKCRNRYHVLNNENLLDGGQVTELFKKVEEMVAKNEGLYYEMHPRTYKEVRRKWRLMEKKSKMRLKVKPRRSINSVKGAGQYLTELSLVLLGYGEAGKTSASNTILGTTDFGFKRTSLCVKRKGEVEGRLLTVIDTPGWWKRLPVEEMPQFIKQEILQSVSLIPPCPVSFLLVIRLDSSFQEEEKRAVKDHMDLFGDMVWKQTIVLFTCGDWLGDRTIELYIESEVGCQMPENKLELTISALTRPRLSWKTGRLCR</sequence>
<protein>
    <recommendedName>
        <fullName evidence="4">AIG1-type G domain-containing protein</fullName>
    </recommendedName>
</protein>
<gene>
    <name evidence="5" type="ORF">KOW79_018891</name>
</gene>
<dbReference type="EMBL" id="JAHKSW010000023">
    <property type="protein sequence ID" value="KAG7317856.1"/>
    <property type="molecule type" value="Genomic_DNA"/>
</dbReference>
<proteinExistence type="inferred from homology"/>
<keyword evidence="3" id="KW-0342">GTP-binding</keyword>
<dbReference type="InterPro" id="IPR027417">
    <property type="entry name" value="P-loop_NTPase"/>
</dbReference>
<evidence type="ECO:0000259" key="4">
    <source>
        <dbReference type="PROSITE" id="PS51720"/>
    </source>
</evidence>
<dbReference type="GO" id="GO:0005525">
    <property type="term" value="F:GTP binding"/>
    <property type="evidence" value="ECO:0007669"/>
    <property type="project" value="UniProtKB-KW"/>
</dbReference>
<dbReference type="InterPro" id="IPR006703">
    <property type="entry name" value="G_AIG1"/>
</dbReference>
<feature type="domain" description="AIG1-type G" evidence="4">
    <location>
        <begin position="56"/>
        <end position="255"/>
    </location>
</feature>
<evidence type="ECO:0000256" key="3">
    <source>
        <dbReference type="ARBA" id="ARBA00023134"/>
    </source>
</evidence>
<dbReference type="PANTHER" id="PTHR10903:SF107">
    <property type="entry name" value="GTPASE IMAP FAMILY MEMBER 4-LIKE-RELATED"/>
    <property type="match status" value="1"/>
</dbReference>
<dbReference type="OrthoDB" id="9982588at2759"/>
<keyword evidence="6" id="KW-1185">Reference proteome</keyword>
<dbReference type="Pfam" id="PF04548">
    <property type="entry name" value="AIG1"/>
    <property type="match status" value="2"/>
</dbReference>
<dbReference type="Proteomes" id="UP000824219">
    <property type="component" value="Linkage Group LG23"/>
</dbReference>
<comment type="caution">
    <text evidence="5">The sequence shown here is derived from an EMBL/GenBank/DDBJ whole genome shotgun (WGS) entry which is preliminary data.</text>
</comment>
<reference evidence="5 6" key="1">
    <citation type="submission" date="2021-06" db="EMBL/GenBank/DDBJ databases">
        <title>Chromosome-level genome assembly of the red-tail catfish (Hemibagrus wyckioides).</title>
        <authorList>
            <person name="Shao F."/>
        </authorList>
    </citation>
    <scope>NUCLEOTIDE SEQUENCE [LARGE SCALE GENOMIC DNA]</scope>
    <source>
        <strain evidence="5">EC202008001</strain>
        <tissue evidence="5">Blood</tissue>
    </source>
</reference>
<dbReference type="SUPFAM" id="SSF52540">
    <property type="entry name" value="P-loop containing nucleoside triphosphate hydrolases"/>
    <property type="match status" value="2"/>
</dbReference>
<comment type="similarity">
    <text evidence="1">Belongs to the TRAFAC class TrmE-Era-EngA-EngB-Septin-like GTPase superfamily. AIG1/Toc34/Toc159-like paraseptin GTPase family. IAN subfamily.</text>
</comment>
<dbReference type="InterPro" id="IPR045058">
    <property type="entry name" value="GIMA/IAN/Toc"/>
</dbReference>
<organism evidence="5 6">
    <name type="scientific">Hemibagrus wyckioides</name>
    <dbReference type="NCBI Taxonomy" id="337641"/>
    <lineage>
        <taxon>Eukaryota</taxon>
        <taxon>Metazoa</taxon>
        <taxon>Chordata</taxon>
        <taxon>Craniata</taxon>
        <taxon>Vertebrata</taxon>
        <taxon>Euteleostomi</taxon>
        <taxon>Actinopterygii</taxon>
        <taxon>Neopterygii</taxon>
        <taxon>Teleostei</taxon>
        <taxon>Ostariophysi</taxon>
        <taxon>Siluriformes</taxon>
        <taxon>Bagridae</taxon>
        <taxon>Hemibagrus</taxon>
    </lineage>
</organism>
<dbReference type="PANTHER" id="PTHR10903">
    <property type="entry name" value="GTPASE, IMAP FAMILY MEMBER-RELATED"/>
    <property type="match status" value="1"/>
</dbReference>
<accession>A0A9D3SAX8</accession>
<dbReference type="Gene3D" id="3.40.50.300">
    <property type="entry name" value="P-loop containing nucleotide triphosphate hydrolases"/>
    <property type="match status" value="2"/>
</dbReference>
<evidence type="ECO:0000256" key="2">
    <source>
        <dbReference type="ARBA" id="ARBA00022741"/>
    </source>
</evidence>
<name>A0A9D3SAX8_9TELE</name>
<evidence type="ECO:0000313" key="6">
    <source>
        <dbReference type="Proteomes" id="UP000824219"/>
    </source>
</evidence>
<dbReference type="AlphaFoldDB" id="A0A9D3SAX8"/>
<evidence type="ECO:0000313" key="5">
    <source>
        <dbReference type="EMBL" id="KAG7317856.1"/>
    </source>
</evidence>
<dbReference type="FunFam" id="3.40.50.300:FF:001809">
    <property type="entry name" value="Si:ch1073-365p7.2"/>
    <property type="match status" value="1"/>
</dbReference>
<dbReference type="PROSITE" id="PS51720">
    <property type="entry name" value="G_AIG1"/>
    <property type="match status" value="2"/>
</dbReference>
<evidence type="ECO:0000256" key="1">
    <source>
        <dbReference type="ARBA" id="ARBA00008535"/>
    </source>
</evidence>
<keyword evidence="2" id="KW-0547">Nucleotide-binding</keyword>
<feature type="domain" description="AIG1-type G" evidence="4">
    <location>
        <begin position="289"/>
        <end position="462"/>
    </location>
</feature>